<dbReference type="InterPro" id="IPR050148">
    <property type="entry name" value="Terpene_synthase-like"/>
</dbReference>
<dbReference type="EMBL" id="NBSK02000004">
    <property type="protein sequence ID" value="KAJ0211160.1"/>
    <property type="molecule type" value="Genomic_DNA"/>
</dbReference>
<dbReference type="GO" id="GO:0046872">
    <property type="term" value="F:metal ion binding"/>
    <property type="evidence" value="ECO:0007669"/>
    <property type="project" value="UniProtKB-KW"/>
</dbReference>
<evidence type="ECO:0000256" key="4">
    <source>
        <dbReference type="ARBA" id="ARBA00023239"/>
    </source>
</evidence>
<keyword evidence="3" id="KW-0460">Magnesium</keyword>
<dbReference type="InterPro" id="IPR008930">
    <property type="entry name" value="Terpenoid_cyclase/PrenylTrfase"/>
</dbReference>
<reference evidence="5 6" key="1">
    <citation type="journal article" date="2017" name="Nat. Commun.">
        <title>Genome assembly with in vitro proximity ligation data and whole-genome triplication in lettuce.</title>
        <authorList>
            <person name="Reyes-Chin-Wo S."/>
            <person name="Wang Z."/>
            <person name="Yang X."/>
            <person name="Kozik A."/>
            <person name="Arikit S."/>
            <person name="Song C."/>
            <person name="Xia L."/>
            <person name="Froenicke L."/>
            <person name="Lavelle D.O."/>
            <person name="Truco M.J."/>
            <person name="Xia R."/>
            <person name="Zhu S."/>
            <person name="Xu C."/>
            <person name="Xu H."/>
            <person name="Xu X."/>
            <person name="Cox K."/>
            <person name="Korf I."/>
            <person name="Meyers B.C."/>
            <person name="Michelmore R.W."/>
        </authorList>
    </citation>
    <scope>NUCLEOTIDE SEQUENCE [LARGE SCALE GENOMIC DNA]</scope>
    <source>
        <strain evidence="6">cv. Salinas</strain>
        <tissue evidence="5">Seedlings</tissue>
    </source>
</reference>
<evidence type="ECO:0000256" key="3">
    <source>
        <dbReference type="ARBA" id="ARBA00022842"/>
    </source>
</evidence>
<evidence type="ECO:0000313" key="5">
    <source>
        <dbReference type="EMBL" id="KAJ0211160.1"/>
    </source>
</evidence>
<evidence type="ECO:0000313" key="6">
    <source>
        <dbReference type="Proteomes" id="UP000235145"/>
    </source>
</evidence>
<dbReference type="GO" id="GO:0010333">
    <property type="term" value="F:terpene synthase activity"/>
    <property type="evidence" value="ECO:0007669"/>
    <property type="project" value="InterPro"/>
</dbReference>
<dbReference type="Gene3D" id="1.50.10.160">
    <property type="match status" value="1"/>
</dbReference>
<comment type="caution">
    <text evidence="5">The sequence shown here is derived from an EMBL/GenBank/DDBJ whole genome shotgun (WGS) entry which is preliminary data.</text>
</comment>
<dbReference type="SUPFAM" id="SSF48239">
    <property type="entry name" value="Terpenoid cyclases/Protein prenyltransferases"/>
    <property type="match status" value="1"/>
</dbReference>
<organism evidence="5 6">
    <name type="scientific">Lactuca sativa</name>
    <name type="common">Garden lettuce</name>
    <dbReference type="NCBI Taxonomy" id="4236"/>
    <lineage>
        <taxon>Eukaryota</taxon>
        <taxon>Viridiplantae</taxon>
        <taxon>Streptophyta</taxon>
        <taxon>Embryophyta</taxon>
        <taxon>Tracheophyta</taxon>
        <taxon>Spermatophyta</taxon>
        <taxon>Magnoliopsida</taxon>
        <taxon>eudicotyledons</taxon>
        <taxon>Gunneridae</taxon>
        <taxon>Pentapetalae</taxon>
        <taxon>asterids</taxon>
        <taxon>campanulids</taxon>
        <taxon>Asterales</taxon>
        <taxon>Asteraceae</taxon>
        <taxon>Cichorioideae</taxon>
        <taxon>Cichorieae</taxon>
        <taxon>Lactucinae</taxon>
        <taxon>Lactuca</taxon>
    </lineage>
</organism>
<evidence type="ECO:0000256" key="2">
    <source>
        <dbReference type="ARBA" id="ARBA00006333"/>
    </source>
</evidence>
<dbReference type="PANTHER" id="PTHR31739:SF3">
    <property type="entry name" value="ENT-KAUR-16-ENE SYNTHASE, CHLOROPLASTIC"/>
    <property type="match status" value="1"/>
</dbReference>
<evidence type="ECO:0008006" key="7">
    <source>
        <dbReference type="Google" id="ProtNLM"/>
    </source>
</evidence>
<dbReference type="AlphaFoldDB" id="A0A9R1VRD6"/>
<proteinExistence type="inferred from homology"/>
<sequence>MVPSPNSPKSPCFPDCLNWLMDNQLDDGSWGLLPHRSPFIKDTLSSTLACVLALKRWNVGKDQINKGMWLHVYVLLCTPRIQIMKQSNLVAGLHYIESNFASANDKSQVSPFGFDIIFPGMLEYAKDLNIKLPLNQTDLSVMLHERALELRRYVCRLL</sequence>
<accession>A0A9R1VRD6</accession>
<keyword evidence="4" id="KW-0456">Lyase</keyword>
<evidence type="ECO:0000256" key="1">
    <source>
        <dbReference type="ARBA" id="ARBA00001946"/>
    </source>
</evidence>
<keyword evidence="6" id="KW-1185">Reference proteome</keyword>
<protein>
    <recommendedName>
        <fullName evidence="7">Terpene synthase N-terminal domain-containing protein</fullName>
    </recommendedName>
</protein>
<comment type="cofactor">
    <cofactor evidence="1">
        <name>Mg(2+)</name>
        <dbReference type="ChEBI" id="CHEBI:18420"/>
    </cofactor>
</comment>
<name>A0A9R1VRD6_LACSA</name>
<comment type="similarity">
    <text evidence="2">Belongs to the terpene synthase family.</text>
</comment>
<dbReference type="Proteomes" id="UP000235145">
    <property type="component" value="Unassembled WGS sequence"/>
</dbReference>
<dbReference type="PANTHER" id="PTHR31739">
    <property type="entry name" value="ENT-COPALYL DIPHOSPHATE SYNTHASE, CHLOROPLASTIC"/>
    <property type="match status" value="1"/>
</dbReference>
<dbReference type="GO" id="GO:0016114">
    <property type="term" value="P:terpenoid biosynthetic process"/>
    <property type="evidence" value="ECO:0007669"/>
    <property type="project" value="InterPro"/>
</dbReference>
<gene>
    <name evidence="5" type="ORF">LSAT_V11C400169830</name>
</gene>